<evidence type="ECO:0000313" key="1">
    <source>
        <dbReference type="EMBL" id="KAK3235019.1"/>
    </source>
</evidence>
<sequence>MQLDHYPCEWRANRHRDTVELRKPSRARGLLFKVGSSHMDNYIAEFHSEYPRDLRIWLSDPSHPKLHSPCLFHNPHRSKNCKLATFSPTMEGSAPSREAYLDQQWLLEPLEIPHLRYYLHNDSGSTHGYPVTLRNVHTQQYLALTVNSSNAAGKPECAVVATDTCSAEPAPACAVWELVRGDCPDGSGQFQRTYLLRSLLPVVCLPSVGSPMAVFLAKASLDDIFVSCPKVYQCSPSSGNLKETGNRMAWEEFELIDVTRPPLGVCEYYEDDYEHSFHNIYTEEREVRVRSKSHGQVLCHKGLFDATAKMPWGTPFGASAPRRHSIPSVQVSAFCSTQAESAAILSAPHSAVHSIWSLQRMESGCVTLSPVIWDTDMIDLGALKWIKRVGPPMFQLVPDSLCLQRVAVTGSLVSELAITRSLPRSSHGWGTAGDDSEVSRLWRVTVAPIAQTSNALLSPANRPLGTRGEWIPQNLSGAAHGGLGVAQASHPLPVGAYFETILGDGPWESSKGSVAIGLAAAHHHNDAMTFWADHNPGSDRQPGRFKFSLGLHSDDGNVWICDDSSPVRLATCQPVKHAKARLGCGLLHLQQASQLETASMIATAYFTINRQFVGTFTFAYRTDRRWPWNGPYATVGVRNPAAGIELPVELHFCATPSTPMVARLELPLQELLPSPDPMIFTGACTVTANPCKLAKEPGHLISRSECTKATTDGITASGCLFDLRAMFPIERELHRNFPEVRM</sequence>
<evidence type="ECO:0000313" key="2">
    <source>
        <dbReference type="Proteomes" id="UP001190700"/>
    </source>
</evidence>
<dbReference type="InterPro" id="IPR043136">
    <property type="entry name" value="B30.2/SPRY_sf"/>
</dbReference>
<proteinExistence type="predicted"/>
<dbReference type="EMBL" id="LGRX02035388">
    <property type="protein sequence ID" value="KAK3235019.1"/>
    <property type="molecule type" value="Genomic_DNA"/>
</dbReference>
<reference evidence="1 2" key="1">
    <citation type="journal article" date="2015" name="Genome Biol. Evol.">
        <title>Comparative Genomics of a Bacterivorous Green Alga Reveals Evolutionary Causalities and Consequences of Phago-Mixotrophic Mode of Nutrition.</title>
        <authorList>
            <person name="Burns J.A."/>
            <person name="Paasch A."/>
            <person name="Narechania A."/>
            <person name="Kim E."/>
        </authorList>
    </citation>
    <scope>NUCLEOTIDE SEQUENCE [LARGE SCALE GENOMIC DNA]</scope>
    <source>
        <strain evidence="1 2">PLY_AMNH</strain>
    </source>
</reference>
<keyword evidence="2" id="KW-1185">Reference proteome</keyword>
<protein>
    <submittedName>
        <fullName evidence="1">Uncharacterized protein</fullName>
    </submittedName>
</protein>
<accession>A0AAE0BFG7</accession>
<comment type="caution">
    <text evidence="1">The sequence shown here is derived from an EMBL/GenBank/DDBJ whole genome shotgun (WGS) entry which is preliminary data.</text>
</comment>
<name>A0AAE0BFG7_9CHLO</name>
<dbReference type="Proteomes" id="UP001190700">
    <property type="component" value="Unassembled WGS sequence"/>
</dbReference>
<dbReference type="Gene3D" id="2.60.120.920">
    <property type="match status" value="1"/>
</dbReference>
<gene>
    <name evidence="1" type="ORF">CYMTET_54760</name>
</gene>
<dbReference type="AlphaFoldDB" id="A0AAE0BFG7"/>
<organism evidence="1 2">
    <name type="scientific">Cymbomonas tetramitiformis</name>
    <dbReference type="NCBI Taxonomy" id="36881"/>
    <lineage>
        <taxon>Eukaryota</taxon>
        <taxon>Viridiplantae</taxon>
        <taxon>Chlorophyta</taxon>
        <taxon>Pyramimonadophyceae</taxon>
        <taxon>Pyramimonadales</taxon>
        <taxon>Pyramimonadaceae</taxon>
        <taxon>Cymbomonas</taxon>
    </lineage>
</organism>